<organism evidence="1 2">
    <name type="scientific">Aspergillus transmontanensis</name>
    <dbReference type="NCBI Taxonomy" id="1034304"/>
    <lineage>
        <taxon>Eukaryota</taxon>
        <taxon>Fungi</taxon>
        <taxon>Dikarya</taxon>
        <taxon>Ascomycota</taxon>
        <taxon>Pezizomycotina</taxon>
        <taxon>Eurotiomycetes</taxon>
        <taxon>Eurotiomycetidae</taxon>
        <taxon>Eurotiales</taxon>
        <taxon>Aspergillaceae</taxon>
        <taxon>Aspergillus</taxon>
        <taxon>Aspergillus subgen. Circumdati</taxon>
    </lineage>
</organism>
<keyword evidence="2" id="KW-1185">Reference proteome</keyword>
<name>A0A5N6WI21_9EURO</name>
<dbReference type="EMBL" id="ML738295">
    <property type="protein sequence ID" value="KAE8319130.1"/>
    <property type="molecule type" value="Genomic_DNA"/>
</dbReference>
<accession>A0A5N6WI21</accession>
<evidence type="ECO:0000313" key="2">
    <source>
        <dbReference type="Proteomes" id="UP000325433"/>
    </source>
</evidence>
<gene>
    <name evidence="1" type="ORF">BDV41DRAFT_521155</name>
</gene>
<reference evidence="2" key="1">
    <citation type="submission" date="2019-04" db="EMBL/GenBank/DDBJ databases">
        <title>Friends and foes A comparative genomics studyof 23 Aspergillus species from section Flavi.</title>
        <authorList>
            <consortium name="DOE Joint Genome Institute"/>
            <person name="Kjaerbolling I."/>
            <person name="Vesth T."/>
            <person name="Frisvad J.C."/>
            <person name="Nybo J.L."/>
            <person name="Theobald S."/>
            <person name="Kildgaard S."/>
            <person name="Isbrandt T."/>
            <person name="Kuo A."/>
            <person name="Sato A."/>
            <person name="Lyhne E.K."/>
            <person name="Kogle M.E."/>
            <person name="Wiebenga A."/>
            <person name="Kun R.S."/>
            <person name="Lubbers R.J."/>
            <person name="Makela M.R."/>
            <person name="Barry K."/>
            <person name="Chovatia M."/>
            <person name="Clum A."/>
            <person name="Daum C."/>
            <person name="Haridas S."/>
            <person name="He G."/>
            <person name="LaButti K."/>
            <person name="Lipzen A."/>
            <person name="Mondo S."/>
            <person name="Riley R."/>
            <person name="Salamov A."/>
            <person name="Simmons B.A."/>
            <person name="Magnuson J.K."/>
            <person name="Henrissat B."/>
            <person name="Mortensen U.H."/>
            <person name="Larsen T.O."/>
            <person name="Devries R.P."/>
            <person name="Grigoriev I.V."/>
            <person name="Machida M."/>
            <person name="Baker S.E."/>
            <person name="Andersen M.R."/>
        </authorList>
    </citation>
    <scope>NUCLEOTIDE SEQUENCE [LARGE SCALE GENOMIC DNA]</scope>
    <source>
        <strain evidence="2">CBS 130015</strain>
    </source>
</reference>
<dbReference type="Proteomes" id="UP000325433">
    <property type="component" value="Unassembled WGS sequence"/>
</dbReference>
<sequence length="82" mass="9427">MRRSRNVSRWEFAAFPIGLGALGRKDCSEVCLLRKAFRRPMIVPKAFWPQATAAGARCNILKRPRCALLPFVDRNCYLVPEY</sequence>
<dbReference type="AlphaFoldDB" id="A0A5N6WI21"/>
<evidence type="ECO:0000313" key="1">
    <source>
        <dbReference type="EMBL" id="KAE8319130.1"/>
    </source>
</evidence>
<proteinExistence type="predicted"/>
<protein>
    <submittedName>
        <fullName evidence="1">Uncharacterized protein</fullName>
    </submittedName>
</protein>